<gene>
    <name evidence="2" type="ORF">F8O04_12645</name>
</gene>
<dbReference type="Pfam" id="PF01872">
    <property type="entry name" value="RibD_C"/>
    <property type="match status" value="1"/>
</dbReference>
<keyword evidence="3" id="KW-1185">Reference proteome</keyword>
<organism evidence="2 3">
    <name type="scientific">Pseudoclavibacter endophyticus</name>
    <dbReference type="NCBI Taxonomy" id="1778590"/>
    <lineage>
        <taxon>Bacteria</taxon>
        <taxon>Bacillati</taxon>
        <taxon>Actinomycetota</taxon>
        <taxon>Actinomycetes</taxon>
        <taxon>Micrococcales</taxon>
        <taxon>Microbacteriaceae</taxon>
        <taxon>Pseudoclavibacter</taxon>
    </lineage>
</organism>
<dbReference type="RefSeq" id="WP_158029755.1">
    <property type="nucleotide sequence ID" value="NZ_BMHG01000001.1"/>
</dbReference>
<dbReference type="SUPFAM" id="SSF53597">
    <property type="entry name" value="Dihydrofolate reductase-like"/>
    <property type="match status" value="1"/>
</dbReference>
<dbReference type="AlphaFoldDB" id="A0A6H9WK98"/>
<dbReference type="GO" id="GO:0009231">
    <property type="term" value="P:riboflavin biosynthetic process"/>
    <property type="evidence" value="ECO:0007669"/>
    <property type="project" value="InterPro"/>
</dbReference>
<accession>A0A6H9WK98</accession>
<dbReference type="Gene3D" id="3.40.430.10">
    <property type="entry name" value="Dihydrofolate Reductase, subunit A"/>
    <property type="match status" value="1"/>
</dbReference>
<feature type="domain" description="Bacterial bifunctional deaminase-reductase C-terminal" evidence="1">
    <location>
        <begin position="73"/>
        <end position="156"/>
    </location>
</feature>
<dbReference type="InterPro" id="IPR024072">
    <property type="entry name" value="DHFR-like_dom_sf"/>
</dbReference>
<evidence type="ECO:0000313" key="3">
    <source>
        <dbReference type="Proteomes" id="UP000431744"/>
    </source>
</evidence>
<protein>
    <submittedName>
        <fullName evidence="2">Dihydrofolate reductase</fullName>
    </submittedName>
</protein>
<dbReference type="OrthoDB" id="3427770at2"/>
<dbReference type="EMBL" id="WBJY01000003">
    <property type="protein sequence ID" value="KAB1647862.1"/>
    <property type="molecule type" value="Genomic_DNA"/>
</dbReference>
<sequence>MTSFVYSTATTITGHIADQNHSLDWLFAVESTDVGIENRLDTSGALVMGRSTYEWLLAHEDVLDNPEKWLGFSGERPVFLFTTSEVKLPERSDIRVRRGDVAEVLPEIREAAGDADVWIVGGGDLAGQFSDAGALDEIELHLMPVALDGGQPVFPRRVESDRLSLIDARKAGQISWLRFAVDAPGRADA</sequence>
<evidence type="ECO:0000259" key="1">
    <source>
        <dbReference type="Pfam" id="PF01872"/>
    </source>
</evidence>
<name>A0A6H9WK98_9MICO</name>
<dbReference type="InterPro" id="IPR050765">
    <property type="entry name" value="Riboflavin_Biosynth_HTPR"/>
</dbReference>
<evidence type="ECO:0000313" key="2">
    <source>
        <dbReference type="EMBL" id="KAB1647862.1"/>
    </source>
</evidence>
<dbReference type="InterPro" id="IPR002734">
    <property type="entry name" value="RibDG_C"/>
</dbReference>
<proteinExistence type="predicted"/>
<dbReference type="GO" id="GO:0008703">
    <property type="term" value="F:5-amino-6-(5-phosphoribosylamino)uracil reductase activity"/>
    <property type="evidence" value="ECO:0007669"/>
    <property type="project" value="InterPro"/>
</dbReference>
<reference evidence="2 3" key="1">
    <citation type="submission" date="2019-09" db="EMBL/GenBank/DDBJ databases">
        <title>Phylogeny of genus Pseudoclavibacter and closely related genus.</title>
        <authorList>
            <person name="Li Y."/>
        </authorList>
    </citation>
    <scope>NUCLEOTIDE SEQUENCE [LARGE SCALE GENOMIC DNA]</scope>
    <source>
        <strain evidence="2 3">EGI 60007</strain>
    </source>
</reference>
<dbReference type="PANTHER" id="PTHR38011:SF11">
    <property type="entry name" value="2,5-DIAMINO-6-RIBOSYLAMINO-4(3H)-PYRIMIDINONE 5'-PHOSPHATE REDUCTASE"/>
    <property type="match status" value="1"/>
</dbReference>
<comment type="caution">
    <text evidence="2">The sequence shown here is derived from an EMBL/GenBank/DDBJ whole genome shotgun (WGS) entry which is preliminary data.</text>
</comment>
<dbReference type="PANTHER" id="PTHR38011">
    <property type="entry name" value="DIHYDROFOLATE REDUCTASE FAMILY PROTEIN (AFU_ORTHOLOGUE AFUA_8G06820)"/>
    <property type="match status" value="1"/>
</dbReference>
<dbReference type="Proteomes" id="UP000431744">
    <property type="component" value="Unassembled WGS sequence"/>
</dbReference>